<dbReference type="PANTHER" id="PTHR46250">
    <property type="entry name" value="MYB/SANT-LIKE DNA-BINDING DOMAIN PROTEIN-RELATED"/>
    <property type="match status" value="1"/>
</dbReference>
<gene>
    <name evidence="2" type="ORF">E5676_scaffold27G00160</name>
</gene>
<evidence type="ECO:0000259" key="1">
    <source>
        <dbReference type="Pfam" id="PF12776"/>
    </source>
</evidence>
<dbReference type="PANTHER" id="PTHR46250:SF18">
    <property type="entry name" value="MYB_SANT-LIKE DOMAIN-CONTAINING PROTEIN"/>
    <property type="match status" value="1"/>
</dbReference>
<dbReference type="AlphaFoldDB" id="A0A5D3DKT3"/>
<comment type="caution">
    <text evidence="2">The sequence shown here is derived from an EMBL/GenBank/DDBJ whole genome shotgun (WGS) entry which is preliminary data.</text>
</comment>
<protein>
    <submittedName>
        <fullName evidence="2">Retrotransposon protein</fullName>
    </submittedName>
</protein>
<feature type="domain" description="Myb/SANT-like" evidence="1">
    <location>
        <begin position="12"/>
        <end position="87"/>
    </location>
</feature>
<reference evidence="2 3" key="1">
    <citation type="submission" date="2019-08" db="EMBL/GenBank/DDBJ databases">
        <title>Draft genome sequences of two oriental melons (Cucumis melo L. var makuwa).</title>
        <authorList>
            <person name="Kwon S.-Y."/>
        </authorList>
    </citation>
    <scope>NUCLEOTIDE SEQUENCE [LARGE SCALE GENOMIC DNA]</scope>
    <source>
        <strain evidence="3">cv. Chang Bougi</strain>
        <tissue evidence="2">Leaf</tissue>
    </source>
</reference>
<name>A0A5D3DKT3_CUCMM</name>
<sequence>MASSSRAPNHLWTKEEDATFVECLVELVNNDGWRSDNGTFRPEYHSQLARMMAQKMPDKLTSSTLTLEQSHPTVKGLLNRSFPHYDDFSYIFGRDRTTGERSKTFADVGSNVSFGY</sequence>
<evidence type="ECO:0000313" key="2">
    <source>
        <dbReference type="EMBL" id="TYK24214.1"/>
    </source>
</evidence>
<dbReference type="Pfam" id="PF12776">
    <property type="entry name" value="Myb_DNA-bind_3"/>
    <property type="match status" value="1"/>
</dbReference>
<accession>A0A5D3DKT3</accession>
<proteinExistence type="predicted"/>
<dbReference type="InterPro" id="IPR024752">
    <property type="entry name" value="Myb/SANT-like_dom"/>
</dbReference>
<evidence type="ECO:0000313" key="3">
    <source>
        <dbReference type="Proteomes" id="UP000321947"/>
    </source>
</evidence>
<dbReference type="EMBL" id="SSTD01003948">
    <property type="protein sequence ID" value="TYK24214.1"/>
    <property type="molecule type" value="Genomic_DNA"/>
</dbReference>
<dbReference type="Proteomes" id="UP000321947">
    <property type="component" value="Unassembled WGS sequence"/>
</dbReference>
<organism evidence="2 3">
    <name type="scientific">Cucumis melo var. makuwa</name>
    <name type="common">Oriental melon</name>
    <dbReference type="NCBI Taxonomy" id="1194695"/>
    <lineage>
        <taxon>Eukaryota</taxon>
        <taxon>Viridiplantae</taxon>
        <taxon>Streptophyta</taxon>
        <taxon>Embryophyta</taxon>
        <taxon>Tracheophyta</taxon>
        <taxon>Spermatophyta</taxon>
        <taxon>Magnoliopsida</taxon>
        <taxon>eudicotyledons</taxon>
        <taxon>Gunneridae</taxon>
        <taxon>Pentapetalae</taxon>
        <taxon>rosids</taxon>
        <taxon>fabids</taxon>
        <taxon>Cucurbitales</taxon>
        <taxon>Cucurbitaceae</taxon>
        <taxon>Benincaseae</taxon>
        <taxon>Cucumis</taxon>
    </lineage>
</organism>